<organism evidence="2 3">
    <name type="scientific">Nitratireductor aestuarii</name>
    <dbReference type="NCBI Taxonomy" id="1735103"/>
    <lineage>
        <taxon>Bacteria</taxon>
        <taxon>Pseudomonadati</taxon>
        <taxon>Pseudomonadota</taxon>
        <taxon>Alphaproteobacteria</taxon>
        <taxon>Hyphomicrobiales</taxon>
        <taxon>Phyllobacteriaceae</taxon>
        <taxon>Nitratireductor</taxon>
    </lineage>
</organism>
<sequence>MKLISLALGVPMLLASMAGCKTTPSTGIPSEVCLIWKPITFSASRDTPETVEEIRAQNARRQVFCEG</sequence>
<keyword evidence="1" id="KW-0732">Signal</keyword>
<comment type="caution">
    <text evidence="2">The sequence shown here is derived from an EMBL/GenBank/DDBJ whole genome shotgun (WGS) entry which is preliminary data.</text>
</comment>
<accession>A0A916W5X8</accession>
<evidence type="ECO:0008006" key="4">
    <source>
        <dbReference type="Google" id="ProtNLM"/>
    </source>
</evidence>
<keyword evidence="3" id="KW-1185">Reference proteome</keyword>
<reference evidence="2" key="2">
    <citation type="submission" date="2020-09" db="EMBL/GenBank/DDBJ databases">
        <authorList>
            <person name="Sun Q."/>
            <person name="Zhou Y."/>
        </authorList>
    </citation>
    <scope>NUCLEOTIDE SEQUENCE</scope>
    <source>
        <strain evidence="2">CGMCC 1.15320</strain>
    </source>
</reference>
<dbReference type="PROSITE" id="PS51257">
    <property type="entry name" value="PROKAR_LIPOPROTEIN"/>
    <property type="match status" value="1"/>
</dbReference>
<name>A0A916W5X8_9HYPH</name>
<evidence type="ECO:0000313" key="3">
    <source>
        <dbReference type="Proteomes" id="UP000636264"/>
    </source>
</evidence>
<evidence type="ECO:0000313" key="2">
    <source>
        <dbReference type="EMBL" id="GGA69284.1"/>
    </source>
</evidence>
<protein>
    <recommendedName>
        <fullName evidence="4">Lipoprotein</fullName>
    </recommendedName>
</protein>
<evidence type="ECO:0000256" key="1">
    <source>
        <dbReference type="SAM" id="SignalP"/>
    </source>
</evidence>
<feature type="signal peptide" evidence="1">
    <location>
        <begin position="1"/>
        <end position="18"/>
    </location>
</feature>
<feature type="chain" id="PRO_5037081347" description="Lipoprotein" evidence="1">
    <location>
        <begin position="19"/>
        <end position="67"/>
    </location>
</feature>
<gene>
    <name evidence="2" type="ORF">GCM10011385_23830</name>
</gene>
<proteinExistence type="predicted"/>
<dbReference type="EMBL" id="BMIF01000007">
    <property type="protein sequence ID" value="GGA69284.1"/>
    <property type="molecule type" value="Genomic_DNA"/>
</dbReference>
<reference evidence="2" key="1">
    <citation type="journal article" date="2014" name="Int. J. Syst. Evol. Microbiol.">
        <title>Complete genome sequence of Corynebacterium casei LMG S-19264T (=DSM 44701T), isolated from a smear-ripened cheese.</title>
        <authorList>
            <consortium name="US DOE Joint Genome Institute (JGI-PGF)"/>
            <person name="Walter F."/>
            <person name="Albersmeier A."/>
            <person name="Kalinowski J."/>
            <person name="Ruckert C."/>
        </authorList>
    </citation>
    <scope>NUCLEOTIDE SEQUENCE</scope>
    <source>
        <strain evidence="2">CGMCC 1.15320</strain>
    </source>
</reference>
<dbReference type="Proteomes" id="UP000636264">
    <property type="component" value="Unassembled WGS sequence"/>
</dbReference>
<dbReference type="AlphaFoldDB" id="A0A916W5X8"/>